<dbReference type="PANTHER" id="PTHR43837">
    <property type="entry name" value="RIBOSOMAL PROTEIN S12 METHYLTHIOTRANSFERASE RIMO"/>
    <property type="match status" value="1"/>
</dbReference>
<dbReference type="SFLD" id="SFLDF00274">
    <property type="entry name" value="ribosomal_protein_S12_methylth"/>
    <property type="match status" value="1"/>
</dbReference>
<evidence type="ECO:0000256" key="5">
    <source>
        <dbReference type="ARBA" id="ARBA00022691"/>
    </source>
</evidence>
<feature type="binding site" evidence="10">
    <location>
        <position position="83"/>
    </location>
    <ligand>
        <name>[4Fe-4S] cluster</name>
        <dbReference type="ChEBI" id="CHEBI:49883"/>
        <label>1</label>
    </ligand>
</feature>
<dbReference type="HAMAP" id="MF_01865">
    <property type="entry name" value="MTTase_RimO"/>
    <property type="match status" value="1"/>
</dbReference>
<gene>
    <name evidence="10" type="primary">rimO</name>
    <name evidence="14" type="ORF">EDD65_105188</name>
</gene>
<evidence type="ECO:0000256" key="6">
    <source>
        <dbReference type="ARBA" id="ARBA00022723"/>
    </source>
</evidence>
<dbReference type="InterPro" id="IPR002792">
    <property type="entry name" value="TRAM_dom"/>
</dbReference>
<dbReference type="SUPFAM" id="SSF102114">
    <property type="entry name" value="Radical SAM enzymes"/>
    <property type="match status" value="1"/>
</dbReference>
<dbReference type="GO" id="GO:0005840">
    <property type="term" value="C:ribosome"/>
    <property type="evidence" value="ECO:0007669"/>
    <property type="project" value="UniProtKB-KW"/>
</dbReference>
<feature type="binding site" evidence="10">
    <location>
        <position position="163"/>
    </location>
    <ligand>
        <name>[4Fe-4S] cluster</name>
        <dbReference type="ChEBI" id="CHEBI:49883"/>
        <label>2</label>
        <note>4Fe-4S-S-AdoMet</note>
    </ligand>
</feature>
<comment type="catalytic activity">
    <reaction evidence="9">
        <text>N(6)-dimethylallyladenosine(37) in tRNA + (sulfur carrier)-SH + AH2 + 2 S-adenosyl-L-methionine = 2-methylsulfanyl-N(6)-dimethylallyladenosine(37) in tRNA + (sulfur carrier)-H + 5'-deoxyadenosine + L-methionine + A + S-adenosyl-L-homocysteine + 2 H(+)</text>
        <dbReference type="Rhea" id="RHEA:37067"/>
        <dbReference type="Rhea" id="RHEA-COMP:10375"/>
        <dbReference type="Rhea" id="RHEA-COMP:10376"/>
        <dbReference type="Rhea" id="RHEA-COMP:14737"/>
        <dbReference type="Rhea" id="RHEA-COMP:14739"/>
        <dbReference type="ChEBI" id="CHEBI:13193"/>
        <dbReference type="ChEBI" id="CHEBI:15378"/>
        <dbReference type="ChEBI" id="CHEBI:17319"/>
        <dbReference type="ChEBI" id="CHEBI:17499"/>
        <dbReference type="ChEBI" id="CHEBI:29917"/>
        <dbReference type="ChEBI" id="CHEBI:57844"/>
        <dbReference type="ChEBI" id="CHEBI:57856"/>
        <dbReference type="ChEBI" id="CHEBI:59789"/>
        <dbReference type="ChEBI" id="CHEBI:64428"/>
        <dbReference type="ChEBI" id="CHEBI:74415"/>
        <dbReference type="ChEBI" id="CHEBI:74417"/>
        <dbReference type="EC" id="2.8.4.3"/>
    </reaction>
</comment>
<dbReference type="Pfam" id="PF00919">
    <property type="entry name" value="UPF0004"/>
    <property type="match status" value="1"/>
</dbReference>
<dbReference type="InterPro" id="IPR005839">
    <property type="entry name" value="Methylthiotransferase"/>
</dbReference>
<name>A0A4R3L023_9FIRM</name>
<feature type="binding site" evidence="10">
    <location>
        <position position="156"/>
    </location>
    <ligand>
        <name>[4Fe-4S] cluster</name>
        <dbReference type="ChEBI" id="CHEBI:49883"/>
        <label>2</label>
        <note>4Fe-4S-S-AdoMet</note>
    </ligand>
</feature>
<dbReference type="InterPro" id="IPR038135">
    <property type="entry name" value="Methylthiotransferase_N_sf"/>
</dbReference>
<dbReference type="AlphaFoldDB" id="A0A4R3L023"/>
<dbReference type="EMBL" id="SMAE01000005">
    <property type="protein sequence ID" value="TCS89714.1"/>
    <property type="molecule type" value="Genomic_DNA"/>
</dbReference>
<keyword evidence="14" id="KW-0687">Ribonucleoprotein</keyword>
<feature type="binding site" evidence="10">
    <location>
        <position position="13"/>
    </location>
    <ligand>
        <name>[4Fe-4S] cluster</name>
        <dbReference type="ChEBI" id="CHEBI:49883"/>
        <label>1</label>
    </ligand>
</feature>
<dbReference type="RefSeq" id="WP_132027336.1">
    <property type="nucleotide sequence ID" value="NZ_CP068564.1"/>
</dbReference>
<feature type="binding site" evidence="10">
    <location>
        <position position="49"/>
    </location>
    <ligand>
        <name>[4Fe-4S] cluster</name>
        <dbReference type="ChEBI" id="CHEBI:49883"/>
        <label>1</label>
    </ligand>
</feature>
<sequence>MGVKNISIVTLGCSKNEIDSELMMGLLRKNNYIITNSLEKADIIIINTCCFIQDAKEESIETIWEMTKYKNTGNCKYLILAGCLAERYSKELLKEINEVDAIIGTGNIKDIVDVIDSLEKGEKRVEKTKNINENYLEEIKRTNFKSTEYVKISEGCNNYCSYCIIPRLRGKYRSRKIEDIIKEVSYMAENGVKEVILIAQNTADYGIDLYGDYKLAELLKELNAIKNLQWIRLLYLYPDNFTDDLIYAIKTNEKVVKYVDIPLQHISNPILNKMNRKTSKEDIINLISKLRKEIPNIIIRTTFIVGFPGEEEIHFQELYNFVKNIKFDKLGVFTYSREEGTPAYNFDSQVEEIVKQNRRNKLMELQQKISYELNQQKIGKVYLTLVEEICEEGIYIGRTYMDSPEIDGFVYIYSNKELDLGEYVYVKIIDCLEYDLIGEMVDEFSK</sequence>
<comment type="catalytic activity">
    <reaction evidence="10">
        <text>L-aspartate(89)-[ribosomal protein uS12]-hydrogen + (sulfur carrier)-SH + AH2 + 2 S-adenosyl-L-methionine = 3-methylsulfanyl-L-aspartate(89)-[ribosomal protein uS12]-hydrogen + (sulfur carrier)-H + 5'-deoxyadenosine + L-methionine + A + S-adenosyl-L-homocysteine + 2 H(+)</text>
        <dbReference type="Rhea" id="RHEA:37087"/>
        <dbReference type="Rhea" id="RHEA-COMP:10460"/>
        <dbReference type="Rhea" id="RHEA-COMP:10461"/>
        <dbReference type="Rhea" id="RHEA-COMP:14737"/>
        <dbReference type="Rhea" id="RHEA-COMP:14739"/>
        <dbReference type="ChEBI" id="CHEBI:13193"/>
        <dbReference type="ChEBI" id="CHEBI:15378"/>
        <dbReference type="ChEBI" id="CHEBI:17319"/>
        <dbReference type="ChEBI" id="CHEBI:17499"/>
        <dbReference type="ChEBI" id="CHEBI:29917"/>
        <dbReference type="ChEBI" id="CHEBI:29961"/>
        <dbReference type="ChEBI" id="CHEBI:57844"/>
        <dbReference type="ChEBI" id="CHEBI:57856"/>
        <dbReference type="ChEBI" id="CHEBI:59789"/>
        <dbReference type="ChEBI" id="CHEBI:64428"/>
        <dbReference type="ChEBI" id="CHEBI:73599"/>
        <dbReference type="EC" id="2.8.4.4"/>
    </reaction>
</comment>
<evidence type="ECO:0000259" key="12">
    <source>
        <dbReference type="PROSITE" id="PS51449"/>
    </source>
</evidence>
<dbReference type="Proteomes" id="UP000294567">
    <property type="component" value="Unassembled WGS sequence"/>
</dbReference>
<dbReference type="OrthoDB" id="9805215at2"/>
<dbReference type="InterPro" id="IPR012340">
    <property type="entry name" value="NA-bd_OB-fold"/>
</dbReference>
<feature type="binding site" evidence="10">
    <location>
        <position position="160"/>
    </location>
    <ligand>
        <name>[4Fe-4S] cluster</name>
        <dbReference type="ChEBI" id="CHEBI:49883"/>
        <label>2</label>
        <note>4Fe-4S-S-AdoMet</note>
    </ligand>
</feature>
<evidence type="ECO:0000256" key="7">
    <source>
        <dbReference type="ARBA" id="ARBA00023004"/>
    </source>
</evidence>
<evidence type="ECO:0000259" key="13">
    <source>
        <dbReference type="PROSITE" id="PS51918"/>
    </source>
</evidence>
<evidence type="ECO:0000256" key="10">
    <source>
        <dbReference type="HAMAP-Rule" id="MF_01865"/>
    </source>
</evidence>
<dbReference type="InterPro" id="IPR023404">
    <property type="entry name" value="rSAM_horseshoe"/>
</dbReference>
<keyword evidence="4 10" id="KW-0808">Transferase</keyword>
<dbReference type="NCBIfam" id="TIGR01125">
    <property type="entry name" value="30S ribosomal protein S12 methylthiotransferase RimO"/>
    <property type="match status" value="1"/>
</dbReference>
<comment type="cofactor">
    <cofactor evidence="10">
        <name>[4Fe-4S] cluster</name>
        <dbReference type="ChEBI" id="CHEBI:49883"/>
    </cofactor>
    <text evidence="10">Binds 2 [4Fe-4S] clusters. One cluster is coordinated with 3 cysteines and an exchangeable S-adenosyl-L-methionine.</text>
</comment>
<dbReference type="InterPro" id="IPR007197">
    <property type="entry name" value="rSAM"/>
</dbReference>
<evidence type="ECO:0000256" key="2">
    <source>
        <dbReference type="ARBA" id="ARBA00022485"/>
    </source>
</evidence>
<comment type="similarity">
    <text evidence="10">Belongs to the methylthiotransferase family. RimO subfamily.</text>
</comment>
<dbReference type="Gene3D" id="2.40.50.140">
    <property type="entry name" value="Nucleic acid-binding proteins"/>
    <property type="match status" value="1"/>
</dbReference>
<dbReference type="GO" id="GO:0005829">
    <property type="term" value="C:cytosol"/>
    <property type="evidence" value="ECO:0007669"/>
    <property type="project" value="TreeGrafter"/>
</dbReference>
<keyword evidence="3 10" id="KW-0963">Cytoplasm</keyword>
<dbReference type="GO" id="GO:0035597">
    <property type="term" value="F:tRNA-2-methylthio-N(6)-dimethylallyladenosine(37) synthase activity"/>
    <property type="evidence" value="ECO:0007669"/>
    <property type="project" value="UniProtKB-EC"/>
</dbReference>
<dbReference type="SFLD" id="SFLDG01082">
    <property type="entry name" value="B12-binding_domain_containing"/>
    <property type="match status" value="1"/>
</dbReference>
<dbReference type="Gene3D" id="3.40.50.12160">
    <property type="entry name" value="Methylthiotransferase, N-terminal domain"/>
    <property type="match status" value="1"/>
</dbReference>
<dbReference type="PANTHER" id="PTHR43837:SF1">
    <property type="entry name" value="RIBOSOMAL PROTEIN US12 METHYLTHIOTRANSFERASE RIMO"/>
    <property type="match status" value="1"/>
</dbReference>
<dbReference type="Pfam" id="PF04055">
    <property type="entry name" value="Radical_SAM"/>
    <property type="match status" value="1"/>
</dbReference>
<dbReference type="InterPro" id="IPR005840">
    <property type="entry name" value="Ribosomal_uS12_MeSTrfase_RimO"/>
</dbReference>
<keyword evidence="5 10" id="KW-0949">S-adenosyl-L-methionine</keyword>
<proteinExistence type="inferred from homology"/>
<dbReference type="EC" id="2.8.4.4" evidence="10"/>
<evidence type="ECO:0000259" key="11">
    <source>
        <dbReference type="PROSITE" id="PS50926"/>
    </source>
</evidence>
<feature type="domain" description="MTTase N-terminal" evidence="12">
    <location>
        <begin position="4"/>
        <end position="120"/>
    </location>
</feature>
<evidence type="ECO:0000256" key="3">
    <source>
        <dbReference type="ARBA" id="ARBA00022490"/>
    </source>
</evidence>
<dbReference type="FunFam" id="3.80.30.20:FF:000001">
    <property type="entry name" value="tRNA-2-methylthio-N(6)-dimethylallyladenosine synthase 2"/>
    <property type="match status" value="1"/>
</dbReference>
<dbReference type="SFLD" id="SFLDS00029">
    <property type="entry name" value="Radical_SAM"/>
    <property type="match status" value="1"/>
</dbReference>
<dbReference type="PROSITE" id="PS51918">
    <property type="entry name" value="RADICAL_SAM"/>
    <property type="match status" value="1"/>
</dbReference>
<dbReference type="InterPro" id="IPR013848">
    <property type="entry name" value="Methylthiotransferase_N"/>
</dbReference>
<dbReference type="SMART" id="SM00729">
    <property type="entry name" value="Elp3"/>
    <property type="match status" value="1"/>
</dbReference>
<keyword evidence="14" id="KW-0689">Ribosomal protein</keyword>
<keyword evidence="15" id="KW-1185">Reference proteome</keyword>
<dbReference type="Gene3D" id="3.80.30.20">
    <property type="entry name" value="tm_1862 like domain"/>
    <property type="match status" value="1"/>
</dbReference>
<keyword evidence="7 10" id="KW-0408">Iron</keyword>
<dbReference type="FunFam" id="3.40.50.12160:FF:000003">
    <property type="entry name" value="CDK5 regulatory subunit-associated protein 1"/>
    <property type="match status" value="1"/>
</dbReference>
<dbReference type="GO" id="GO:0103039">
    <property type="term" value="F:protein methylthiotransferase activity"/>
    <property type="evidence" value="ECO:0007669"/>
    <property type="project" value="UniProtKB-EC"/>
</dbReference>
<dbReference type="PROSITE" id="PS51449">
    <property type="entry name" value="MTTASE_N"/>
    <property type="match status" value="1"/>
</dbReference>
<keyword evidence="6 10" id="KW-0479">Metal-binding</keyword>
<feature type="domain" description="TRAM" evidence="11">
    <location>
        <begin position="375"/>
        <end position="442"/>
    </location>
</feature>
<dbReference type="PROSITE" id="PS50926">
    <property type="entry name" value="TRAM"/>
    <property type="match status" value="1"/>
</dbReference>
<comment type="caution">
    <text evidence="14">The sequence shown here is derived from an EMBL/GenBank/DDBJ whole genome shotgun (WGS) entry which is preliminary data.</text>
</comment>
<protein>
    <recommendedName>
        <fullName evidence="10">Ribosomal protein uS12 methylthiotransferase RimO</fullName>
        <shortName evidence="10">uS12 MTTase</shortName>
        <shortName evidence="10">uS12 methylthiotransferase</shortName>
        <ecNumber evidence="10">2.8.4.4</ecNumber>
    </recommendedName>
    <alternativeName>
        <fullName evidence="10">Ribosomal protein uS12 (aspartate-C(3))-methylthiotransferase</fullName>
    </alternativeName>
    <alternativeName>
        <fullName evidence="10">Ribosome maturation factor RimO</fullName>
    </alternativeName>
</protein>
<dbReference type="CDD" id="cd01335">
    <property type="entry name" value="Radical_SAM"/>
    <property type="match status" value="1"/>
</dbReference>
<dbReference type="Pfam" id="PF18693">
    <property type="entry name" value="TRAM_2"/>
    <property type="match status" value="1"/>
</dbReference>
<dbReference type="InterPro" id="IPR020612">
    <property type="entry name" value="Methylthiotransferase_CS"/>
</dbReference>
<comment type="function">
    <text evidence="10">Catalyzes the methylthiolation of an aspartic acid residue of ribosomal protein uS12.</text>
</comment>
<evidence type="ECO:0000256" key="9">
    <source>
        <dbReference type="ARBA" id="ARBA00051425"/>
    </source>
</evidence>
<keyword evidence="8 10" id="KW-0411">Iron-sulfur</keyword>
<dbReference type="NCBIfam" id="TIGR00089">
    <property type="entry name" value="MiaB/RimO family radical SAM methylthiotransferase"/>
    <property type="match status" value="1"/>
</dbReference>
<dbReference type="InterPro" id="IPR006638">
    <property type="entry name" value="Elp3/MiaA/NifB-like_rSAM"/>
</dbReference>
<feature type="domain" description="Radical SAM core" evidence="13">
    <location>
        <begin position="142"/>
        <end position="372"/>
    </location>
</feature>
<evidence type="ECO:0000256" key="1">
    <source>
        <dbReference type="ARBA" id="ARBA00003234"/>
    </source>
</evidence>
<dbReference type="SFLD" id="SFLDG01061">
    <property type="entry name" value="methylthiotransferase"/>
    <property type="match status" value="1"/>
</dbReference>
<reference evidence="14 15" key="1">
    <citation type="submission" date="2019-03" db="EMBL/GenBank/DDBJ databases">
        <title>Genomic Encyclopedia of Type Strains, Phase IV (KMG-IV): sequencing the most valuable type-strain genomes for metagenomic binning, comparative biology and taxonomic classification.</title>
        <authorList>
            <person name="Goeker M."/>
        </authorList>
    </citation>
    <scope>NUCLEOTIDE SEQUENCE [LARGE SCALE GENOMIC DNA]</scope>
    <source>
        <strain evidence="14 15">DSM 26752</strain>
    </source>
</reference>
<evidence type="ECO:0000256" key="4">
    <source>
        <dbReference type="ARBA" id="ARBA00022679"/>
    </source>
</evidence>
<comment type="subcellular location">
    <subcellularLocation>
        <location evidence="10">Cytoplasm</location>
    </subcellularLocation>
</comment>
<evidence type="ECO:0000313" key="14">
    <source>
        <dbReference type="EMBL" id="TCS89714.1"/>
    </source>
</evidence>
<keyword evidence="2 10" id="KW-0004">4Fe-4S</keyword>
<dbReference type="InterPro" id="IPR058240">
    <property type="entry name" value="rSAM_sf"/>
</dbReference>
<dbReference type="PROSITE" id="PS01278">
    <property type="entry name" value="MTTASE_RADICAL"/>
    <property type="match status" value="1"/>
</dbReference>
<comment type="function">
    <text evidence="1">Catalyzes the methylthiolation of N6-(dimethylallyl)adenosine (i(6)A), leading to the formation of 2-methylthio-N6-(dimethylallyl)adenosine (ms(2)i(6)A) at position 37 in tRNAs that read codons beginning with uridine.</text>
</comment>
<dbReference type="GO" id="GO:0051539">
    <property type="term" value="F:4 iron, 4 sulfur cluster binding"/>
    <property type="evidence" value="ECO:0007669"/>
    <property type="project" value="UniProtKB-UniRule"/>
</dbReference>
<dbReference type="GO" id="GO:0035599">
    <property type="term" value="F:aspartic acid methylthiotransferase activity"/>
    <property type="evidence" value="ECO:0007669"/>
    <property type="project" value="TreeGrafter"/>
</dbReference>
<accession>A0A4R3L023</accession>
<evidence type="ECO:0000313" key="15">
    <source>
        <dbReference type="Proteomes" id="UP000294567"/>
    </source>
</evidence>
<evidence type="ECO:0000256" key="8">
    <source>
        <dbReference type="ARBA" id="ARBA00023014"/>
    </source>
</evidence>
<organism evidence="14 15">
    <name type="scientific">Keratinibaculum paraultunense</name>
    <dbReference type="NCBI Taxonomy" id="1278232"/>
    <lineage>
        <taxon>Bacteria</taxon>
        <taxon>Bacillati</taxon>
        <taxon>Bacillota</taxon>
        <taxon>Tissierellia</taxon>
        <taxon>Tissierellales</taxon>
        <taxon>Tepidimicrobiaceae</taxon>
        <taxon>Keratinibaculum</taxon>
    </lineage>
</organism>
<dbReference type="GO" id="GO:0046872">
    <property type="term" value="F:metal ion binding"/>
    <property type="evidence" value="ECO:0007669"/>
    <property type="project" value="UniProtKB-KW"/>
</dbReference>